<proteinExistence type="predicted"/>
<keyword evidence="1" id="KW-0812">Transmembrane</keyword>
<gene>
    <name evidence="2" type="ORF">OFLC_LOCUS3537</name>
</gene>
<name>A0A183H7S5_9BILA</name>
<keyword evidence="1" id="KW-1133">Transmembrane helix</keyword>
<reference evidence="4" key="1">
    <citation type="submission" date="2016-06" db="UniProtKB">
        <authorList>
            <consortium name="WormBaseParasite"/>
        </authorList>
    </citation>
    <scope>IDENTIFICATION</scope>
</reference>
<organism evidence="4">
    <name type="scientific">Onchocerca flexuosa</name>
    <dbReference type="NCBI Taxonomy" id="387005"/>
    <lineage>
        <taxon>Eukaryota</taxon>
        <taxon>Metazoa</taxon>
        <taxon>Ecdysozoa</taxon>
        <taxon>Nematoda</taxon>
        <taxon>Chromadorea</taxon>
        <taxon>Rhabditida</taxon>
        <taxon>Spirurina</taxon>
        <taxon>Spiruromorpha</taxon>
        <taxon>Filarioidea</taxon>
        <taxon>Onchocercidae</taxon>
        <taxon>Onchocerca</taxon>
    </lineage>
</organism>
<accession>A0A183H7S5</accession>
<evidence type="ECO:0000313" key="4">
    <source>
        <dbReference type="WBParaSite" id="OFLC_0000353601-mRNA-1"/>
    </source>
</evidence>
<evidence type="ECO:0000313" key="2">
    <source>
        <dbReference type="EMBL" id="VDO36864.1"/>
    </source>
</evidence>
<keyword evidence="1" id="KW-0472">Membrane</keyword>
<dbReference type="EMBL" id="UZAJ01002389">
    <property type="protein sequence ID" value="VDO36864.1"/>
    <property type="molecule type" value="Genomic_DNA"/>
</dbReference>
<protein>
    <submittedName>
        <fullName evidence="2 4">Uncharacterized protein</fullName>
    </submittedName>
</protein>
<evidence type="ECO:0000313" key="3">
    <source>
        <dbReference type="Proteomes" id="UP000267606"/>
    </source>
</evidence>
<feature type="transmembrane region" description="Helical" evidence="1">
    <location>
        <begin position="73"/>
        <end position="94"/>
    </location>
</feature>
<keyword evidence="3" id="KW-1185">Reference proteome</keyword>
<sequence length="103" mass="12118">MKPRKAKKRIKYRFYTSSRNSLCRGNLRLIKFSKRLTSSINKRICRRYQCLHASTANNSLSEYDEKSLSWKSLCSITSTFAFMALLIAFVIRIVEVFLHECSR</sequence>
<dbReference type="Proteomes" id="UP000267606">
    <property type="component" value="Unassembled WGS sequence"/>
</dbReference>
<dbReference type="AlphaFoldDB" id="A0A183H7S5"/>
<evidence type="ECO:0000256" key="1">
    <source>
        <dbReference type="SAM" id="Phobius"/>
    </source>
</evidence>
<reference evidence="2 3" key="2">
    <citation type="submission" date="2018-11" db="EMBL/GenBank/DDBJ databases">
        <authorList>
            <consortium name="Pathogen Informatics"/>
        </authorList>
    </citation>
    <scope>NUCLEOTIDE SEQUENCE [LARGE SCALE GENOMIC DNA]</scope>
</reference>
<dbReference type="WBParaSite" id="OFLC_0000353601-mRNA-1">
    <property type="protein sequence ID" value="OFLC_0000353601-mRNA-1"/>
    <property type="gene ID" value="OFLC_0000353601"/>
</dbReference>